<evidence type="ECO:0000313" key="2">
    <source>
        <dbReference type="Proteomes" id="UP000549617"/>
    </source>
</evidence>
<evidence type="ECO:0000313" key="1">
    <source>
        <dbReference type="EMBL" id="MBB5687005.1"/>
    </source>
</evidence>
<organism evidence="1 2">
    <name type="scientific">Sphingobium boeckii</name>
    <dbReference type="NCBI Taxonomy" id="1082345"/>
    <lineage>
        <taxon>Bacteria</taxon>
        <taxon>Pseudomonadati</taxon>
        <taxon>Pseudomonadota</taxon>
        <taxon>Alphaproteobacteria</taxon>
        <taxon>Sphingomonadales</taxon>
        <taxon>Sphingomonadaceae</taxon>
        <taxon>Sphingobium</taxon>
    </lineage>
</organism>
<dbReference type="Proteomes" id="UP000549617">
    <property type="component" value="Unassembled WGS sequence"/>
</dbReference>
<name>A0A7W9EGD7_9SPHN</name>
<dbReference type="EMBL" id="JACIJC010000005">
    <property type="protein sequence ID" value="MBB5687005.1"/>
    <property type="molecule type" value="Genomic_DNA"/>
</dbReference>
<comment type="caution">
    <text evidence="1">The sequence shown here is derived from an EMBL/GenBank/DDBJ whole genome shotgun (WGS) entry which is preliminary data.</text>
</comment>
<gene>
    <name evidence="1" type="ORF">FHS49_003033</name>
</gene>
<accession>A0A7W9EGD7</accession>
<protein>
    <submittedName>
        <fullName evidence="1">Uncharacterized protein</fullName>
    </submittedName>
</protein>
<reference evidence="1 2" key="1">
    <citation type="submission" date="2020-08" db="EMBL/GenBank/DDBJ databases">
        <title>Genomic Encyclopedia of Type Strains, Phase IV (KMG-IV): sequencing the most valuable type-strain genomes for metagenomic binning, comparative biology and taxonomic classification.</title>
        <authorList>
            <person name="Goeker M."/>
        </authorList>
    </citation>
    <scope>NUCLEOTIDE SEQUENCE [LARGE SCALE GENOMIC DNA]</scope>
    <source>
        <strain evidence="1 2">DSM 25079</strain>
    </source>
</reference>
<keyword evidence="2" id="KW-1185">Reference proteome</keyword>
<sequence>MKTPLPAFREGLGVGLFLIAMKKSHPRPLPEGVEGS</sequence>
<proteinExistence type="predicted"/>
<dbReference type="AlphaFoldDB" id="A0A7W9EGD7"/>